<feature type="compositionally biased region" description="Basic and acidic residues" evidence="4">
    <location>
        <begin position="559"/>
        <end position="572"/>
    </location>
</feature>
<dbReference type="SUPFAM" id="SSF53756">
    <property type="entry name" value="UDP-Glycosyltransferase/glycogen phosphorylase"/>
    <property type="match status" value="1"/>
</dbReference>
<feature type="region of interest" description="Disordered" evidence="4">
    <location>
        <begin position="559"/>
        <end position="599"/>
    </location>
</feature>
<evidence type="ECO:0000313" key="5">
    <source>
        <dbReference type="EMBL" id="CAH3144006.1"/>
    </source>
</evidence>
<dbReference type="Pfam" id="PF13181">
    <property type="entry name" value="TPR_8"/>
    <property type="match status" value="2"/>
</dbReference>
<dbReference type="Gene3D" id="3.40.50.2000">
    <property type="entry name" value="Glycogen Phosphorylase B"/>
    <property type="match status" value="1"/>
</dbReference>
<name>A0AAU9XEV6_9CNID</name>
<keyword evidence="1" id="KW-0677">Repeat</keyword>
<comment type="caution">
    <text evidence="5">The sequence shown here is derived from an EMBL/GenBank/DDBJ whole genome shotgun (WGS) entry which is preliminary data.</text>
</comment>
<dbReference type="SMART" id="SM00028">
    <property type="entry name" value="TPR"/>
    <property type="match status" value="9"/>
</dbReference>
<protein>
    <submittedName>
        <fullName evidence="5">Uncharacterized protein</fullName>
    </submittedName>
</protein>
<organism evidence="5 6">
    <name type="scientific">Pocillopora meandrina</name>
    <dbReference type="NCBI Taxonomy" id="46732"/>
    <lineage>
        <taxon>Eukaryota</taxon>
        <taxon>Metazoa</taxon>
        <taxon>Cnidaria</taxon>
        <taxon>Anthozoa</taxon>
        <taxon>Hexacorallia</taxon>
        <taxon>Scleractinia</taxon>
        <taxon>Astrocoeniina</taxon>
        <taxon>Pocilloporidae</taxon>
        <taxon>Pocillopora</taxon>
    </lineage>
</organism>
<evidence type="ECO:0000256" key="4">
    <source>
        <dbReference type="SAM" id="MobiDB-lite"/>
    </source>
</evidence>
<feature type="repeat" description="TPR" evidence="3">
    <location>
        <begin position="1797"/>
        <end position="1830"/>
    </location>
</feature>
<dbReference type="Gene3D" id="3.40.50.300">
    <property type="entry name" value="P-loop containing nucleotide triphosphate hydrolases"/>
    <property type="match status" value="1"/>
</dbReference>
<feature type="compositionally biased region" description="Acidic residues" evidence="4">
    <location>
        <begin position="573"/>
        <end position="590"/>
    </location>
</feature>
<dbReference type="Gene3D" id="2.60.220.30">
    <property type="match status" value="4"/>
</dbReference>
<dbReference type="Gene3D" id="1.25.40.10">
    <property type="entry name" value="Tetratricopeptide repeat domain"/>
    <property type="match status" value="4"/>
</dbReference>
<feature type="region of interest" description="Disordered" evidence="4">
    <location>
        <begin position="2215"/>
        <end position="2265"/>
    </location>
</feature>
<proteinExistence type="predicted"/>
<feature type="repeat" description="TPR" evidence="3">
    <location>
        <begin position="328"/>
        <end position="361"/>
    </location>
</feature>
<dbReference type="SUPFAM" id="SSF52540">
    <property type="entry name" value="P-loop containing nucleoside triphosphate hydrolases"/>
    <property type="match status" value="1"/>
</dbReference>
<dbReference type="InterPro" id="IPR027417">
    <property type="entry name" value="P-loop_NTPase"/>
</dbReference>
<dbReference type="PRINTS" id="PR00364">
    <property type="entry name" value="DISEASERSIST"/>
</dbReference>
<dbReference type="InterPro" id="IPR019734">
    <property type="entry name" value="TPR_rpt"/>
</dbReference>
<dbReference type="Pfam" id="PF20706">
    <property type="entry name" value="GT4-conflict"/>
    <property type="match status" value="2"/>
</dbReference>
<evidence type="ECO:0000313" key="6">
    <source>
        <dbReference type="Proteomes" id="UP001159428"/>
    </source>
</evidence>
<dbReference type="PANTHER" id="PTHR45641:SF1">
    <property type="entry name" value="AAA+ ATPASE DOMAIN-CONTAINING PROTEIN"/>
    <property type="match status" value="1"/>
</dbReference>
<dbReference type="EMBL" id="CALNXJ010000038">
    <property type="protein sequence ID" value="CAH3144006.1"/>
    <property type="molecule type" value="Genomic_DNA"/>
</dbReference>
<dbReference type="PANTHER" id="PTHR45641">
    <property type="entry name" value="TETRATRICOPEPTIDE REPEAT PROTEIN (AFU_ORTHOLOGUE AFUA_6G03870)"/>
    <property type="match status" value="1"/>
</dbReference>
<dbReference type="CDD" id="cd03801">
    <property type="entry name" value="GT4_PimA-like"/>
    <property type="match status" value="1"/>
</dbReference>
<keyword evidence="6" id="KW-1185">Reference proteome</keyword>
<dbReference type="Pfam" id="PF13424">
    <property type="entry name" value="TPR_12"/>
    <property type="match status" value="3"/>
</dbReference>
<feature type="non-terminal residue" evidence="5">
    <location>
        <position position="3162"/>
    </location>
</feature>
<feature type="compositionally biased region" description="Acidic residues" evidence="4">
    <location>
        <begin position="2237"/>
        <end position="2261"/>
    </location>
</feature>
<evidence type="ECO:0000256" key="3">
    <source>
        <dbReference type="PROSITE-ProRule" id="PRU00339"/>
    </source>
</evidence>
<dbReference type="InterPro" id="IPR011990">
    <property type="entry name" value="TPR-like_helical_dom_sf"/>
</dbReference>
<accession>A0AAU9XEV6</accession>
<reference evidence="5 6" key="1">
    <citation type="submission" date="2022-05" db="EMBL/GenBank/DDBJ databases">
        <authorList>
            <consortium name="Genoscope - CEA"/>
            <person name="William W."/>
        </authorList>
    </citation>
    <scope>NUCLEOTIDE SEQUENCE [LARGE SCALE GENOMIC DNA]</scope>
</reference>
<feature type="repeat" description="TPR" evidence="3">
    <location>
        <begin position="1755"/>
        <end position="1788"/>
    </location>
</feature>
<dbReference type="PROSITE" id="PS50005">
    <property type="entry name" value="TPR"/>
    <property type="match status" value="3"/>
</dbReference>
<keyword evidence="2 3" id="KW-0802">TPR repeat</keyword>
<sequence>MGQISVVRETFNTLPTESLKVSAVVISLFHGPFSVPTAAKVLGIDQSEAIAQLEGLAASRIIFVVDEEAKERKYDIHTLLQKYADSIKSQENFLALYLEAKARFYELFMSRMKEIAKLIEPDYVRAFHLFETDRGNYEFTVDISLQPKYFSVLGEFHENTLIASLFDAMLNEKKIIKVFHNWAEKCQDDGKTGSLMRAHLKCREVKQVLDVHGTERAYEVLMTAFGPLEKVKDKSSDYFMLTKGLYLYCEGEILWRNGDLKKALECLESSLEFFKALPKEHTDLARCYNAIGNCYSSLKLLEKALEFYNKAYMTQKKVAGSEHHFDIPIYKNQIGTVYVGLGDYRKATKCYKDALSLLKELNLLGSWDEAHFLRNLSNAYIHRKEYKKATEPADRAYNIRMKILENHPLTVQSIYQRAVIQSYLNEDERSLQLLLEAWKMEKALDAGNHSPVWRDIIVGVETSYDNLGKRNQKRGFRKEALKFCEHLWEERKGSKLFCFDDLDKEVIDTILELLSKKKGKYIVYKVEKEQFRKMYSAKKEEFQEKADQIQRILHHSASEREKVTDAKSAKGDDAEEEEEVVVELSDEEDSQPNPKDGKKIVVRRDEITDEGDTWNLPEAGAFITFSPGFVKEPLWVSCSMWSPRSLSPSIGSNELLVSNLIELSYEGPPTLESGEAATGCITMGLLHSASDFKGYEVVIKKLVDQENNEWEDLETRIVWNSAEINPAVMDCPYAEATCSGISFTSFAAIWRLKSFVFRKTKNLSSKFICTVPDYPNVCVSVPWNSVPDNADFSLTLKVPKISEAPSTDGRVGILLGPVLHISCTHEITLLEPAKISLPLSLFKGDRELLDMHSGQWRIFHFQQEWTDITDRLEMSVAITDGIVTFKVKTFCRRSMKPRAGFLACMCRDVVPERYLLKLFCFPLHLKSKVTENMVKLNYDVIFQGDGNSKKPLFNEDETSVALSKGLKSLSLSHPPVALKRRKVSHEAAMLPSGKYPQLITESHGCKWIQVVHTSPEDLGMHKNYSKAIPKGEEKKKIEVELCKQADAVVAIGPKLKETFSAYLRSCGKQEDIIELTPGIFSEFSTIKHAAVDNKNFRVLIFGRSDREDLELSKMAAVGIESAPGLQQLFKDISPKFKAVESESIVKTLKKNYGGKFDLLDSHDLMKCFQLLEKHGYVSDNKLNLIEDFVATKSDEEKLIKKDIDRFKASRLGKGDPEKKLQGRSEEIKIINKKLESKDTGVLNLFGSSGVGKTKLAIEVCSQWRGKYRFFDLREAKDMKAIYYSMLHSLELVIPVGRVDQNYVVTKVIEKVEEFKGEKDAVLFMLDNVDLFTAGKGKEGKNLKTAFMEFLAKLSESKGERSPLKLLLTSKTELKGPKRMDDFEVGSLERISSEKLIFPKGMTNVKREQKDNLMSITKGFPLFLKGLGAIMRQERKSPEELIAEIVHALKKMKVELDVSGKLAGFDEEGVDINQMSAVSLMFETLSTERLKLSAVVVSLFHGPFSVATAAKVLGIDLSEAIVQLEGLVASEIISVVDEEAKERKYDIHPLLWKYADSIKNHEDFLAPYMEAKARFYELFMSRMEKIAKLIEPEYVRAFHLFEKDRGNYEFTVEVSLQPEYFIVRGEFHEIALIASLFTAMLNHKKIIKVFHSWAEMCEDDGKTGSLCRAQLKSWEAREVSDVDGTERGFETLREALNSLEKVEDQSSESFMLTKGLYLQAEGEILWRNRDYKKALASLELSLTFSEPLLKEHTDLARCYNAIGNSFFHLDQPRKALEFYEKAYKMQEKLASENHFDMPMYKNQIGTAYEGLKDYGKAVQWYRDALSLLEDLKLLGDLDEALFSRNLANALMFQDKYKEAIEPSERAYNIRMKLLGNHPQTVRSIFQRGVLQANLKHPKEALKLFLEAWEMEKSLDAGNHSEVWRKIITGVEDMCDWTLSFLRKRSFRKEAFKFCQRFWEEQKASQQFTFNMFNKGIIDALNDLAHDKKDKAVVQKEQFWFYEARCNANEKEFQEDFDLETDNNALCVMLSERENLLDETVVLSSRLKEREKVRKYKMDKVALYKMFLVRVGFLGNKEDRSDKASLKIKVEELYKETGQKGMIVKFRETLLDSWQKQWEEGKSIEKMEKIGLERERTIEGILNLCLELKKVNMYRRYGQEALSFYEEIWEIKHAKMKDGEMKKFLRKLKELASSIEDYTSEKFYKNVLQVLNETGRHPGAKLRPRAAQTSPTPKGEEKVSEEDELEIEIGSEEESEVGAEEQVDTDKDVQTEDRTIILKYEITDKGDTWNLPEAGAFITFSPGFVKEPLWILCSMRSPRSLSPPIGSNELLVSNLIELSHEGPPTLESMEAATGSITMGLLHSASDFEGYEVVIKKLVDQENNEWEDLETRMVWNSAEMNPAVMDCPYAEATCSGICFTSFAAIWRLKSFVFWKTKNLSPEFTCTVPDYPNVCVSIPWNSVPDNTDFSLTLKVQEAPSTDGRVGILLGPVLHISCSHGITLLEPAKINLPLALFKGDRELLDMHSGQWRIFHFQQEWTDITDRLEMSVAITDGIVRFKVKTFCRFLPLWVVANLAGVDAGDVSDLARRSMKQRAGFLACMCRNVGRERYLLKLFCFPLHLKSKVNKNTVKNYDVIFQGDGNSKKPLFNEDETSVSLSKGLKVHEGGDTDNLSLTFYHDGEDQDYVFVTIEDESNMSVDFLKRLNAQDRTDPEWLCTVPIIIRRSPSQDSYLSSQFFPRTTLPRKREMIAPSNITDMSQSERGTRVNPRGSDSKLKVSLLASEWSSLKGGLSTINRYLAIQLGGHSKVEVTLLVPPSSCSEEEKILAQSHSVAIREVQSRTGYSDPLDWLITPPKDLEIDVVVGHGQKLGKQAQFITESHGCKWIQVVHTSPEDLGMHKDYPEAISKGEEKKETEVELCKQADAVVAIGPKLKETFSAYLRPCGKQQDIIELTPGIFSEFSTIKHVTVDNKNFRVLIFGRSDREDFAVKGYDIASKAIAELSDPTYRLIFVGAPNGKEEEIKEYLLQNGIPDGQLTVRKFVQSKEELEELFCEVDLCIMPSRVEGFGLTALEAMSAGLPILVSGCSGFGEALCTVLLSEEVVVSKSEDPKEWAKAIAGVRQKERLQRLREIQQIRCSYEEMYGWEKQCEILVKKMWDISYGKNSL</sequence>
<dbReference type="SUPFAM" id="SSF48452">
    <property type="entry name" value="TPR-like"/>
    <property type="match status" value="2"/>
</dbReference>
<gene>
    <name evidence="5" type="ORF">PMEA_00020899</name>
</gene>
<dbReference type="Proteomes" id="UP001159428">
    <property type="component" value="Unassembled WGS sequence"/>
</dbReference>
<evidence type="ECO:0000256" key="2">
    <source>
        <dbReference type="ARBA" id="ARBA00022803"/>
    </source>
</evidence>
<evidence type="ECO:0000256" key="1">
    <source>
        <dbReference type="ARBA" id="ARBA00022737"/>
    </source>
</evidence>